<dbReference type="Pfam" id="PF13439">
    <property type="entry name" value="Glyco_transf_4"/>
    <property type="match status" value="1"/>
</dbReference>
<dbReference type="SUPFAM" id="SSF53756">
    <property type="entry name" value="UDP-Glycosyltransferase/glycogen phosphorylase"/>
    <property type="match status" value="1"/>
</dbReference>
<proteinExistence type="predicted"/>
<organism evidence="5 6">
    <name type="scientific">Pedococcus bigeumensis</name>
    <dbReference type="NCBI Taxonomy" id="433644"/>
    <lineage>
        <taxon>Bacteria</taxon>
        <taxon>Bacillati</taxon>
        <taxon>Actinomycetota</taxon>
        <taxon>Actinomycetes</taxon>
        <taxon>Micrococcales</taxon>
        <taxon>Intrasporangiaceae</taxon>
        <taxon>Pedococcus</taxon>
    </lineage>
</organism>
<feature type="domain" description="Glycosyltransferase subfamily 4-like N-terminal" evidence="4">
    <location>
        <begin position="14"/>
        <end position="174"/>
    </location>
</feature>
<accession>A0A502CZM2</accession>
<dbReference type="PANTHER" id="PTHR45947">
    <property type="entry name" value="SULFOQUINOVOSYL TRANSFERASE SQD2"/>
    <property type="match status" value="1"/>
</dbReference>
<dbReference type="InterPro" id="IPR050194">
    <property type="entry name" value="Glycosyltransferase_grp1"/>
</dbReference>
<evidence type="ECO:0000256" key="2">
    <source>
        <dbReference type="ARBA" id="ARBA00022676"/>
    </source>
</evidence>
<dbReference type="InterPro" id="IPR028098">
    <property type="entry name" value="Glyco_trans_4-like_N"/>
</dbReference>
<evidence type="ECO:0000256" key="3">
    <source>
        <dbReference type="ARBA" id="ARBA00022679"/>
    </source>
</evidence>
<evidence type="ECO:0000256" key="1">
    <source>
        <dbReference type="ARBA" id="ARBA00021292"/>
    </source>
</evidence>
<keyword evidence="2" id="KW-0328">Glycosyltransferase</keyword>
<dbReference type="OrthoDB" id="5240531at2"/>
<dbReference type="Proteomes" id="UP000317722">
    <property type="component" value="Unassembled WGS sequence"/>
</dbReference>
<evidence type="ECO:0000313" key="5">
    <source>
        <dbReference type="EMBL" id="TPG18082.1"/>
    </source>
</evidence>
<keyword evidence="6" id="KW-1185">Reference proteome</keyword>
<dbReference type="CDD" id="cd03801">
    <property type="entry name" value="GT4_PimA-like"/>
    <property type="match status" value="1"/>
</dbReference>
<dbReference type="PANTHER" id="PTHR45947:SF3">
    <property type="entry name" value="SULFOQUINOVOSYL TRANSFERASE SQD2"/>
    <property type="match status" value="1"/>
</dbReference>
<dbReference type="EMBL" id="RCZM01000002">
    <property type="protein sequence ID" value="TPG18082.1"/>
    <property type="molecule type" value="Genomic_DNA"/>
</dbReference>
<dbReference type="RefSeq" id="WP_140737978.1">
    <property type="nucleotide sequence ID" value="NZ_RCZM01000002.1"/>
</dbReference>
<dbReference type="GO" id="GO:1901137">
    <property type="term" value="P:carbohydrate derivative biosynthetic process"/>
    <property type="evidence" value="ECO:0007669"/>
    <property type="project" value="UniProtKB-ARBA"/>
</dbReference>
<protein>
    <recommendedName>
        <fullName evidence="1">D-inositol 3-phosphate glycosyltransferase</fullName>
    </recommendedName>
</protein>
<evidence type="ECO:0000259" key="4">
    <source>
        <dbReference type="Pfam" id="PF13439"/>
    </source>
</evidence>
<dbReference type="Pfam" id="PF13692">
    <property type="entry name" value="Glyco_trans_1_4"/>
    <property type="match status" value="1"/>
</dbReference>
<comment type="caution">
    <text evidence="5">The sequence shown here is derived from an EMBL/GenBank/DDBJ whole genome shotgun (WGS) entry which is preliminary data.</text>
</comment>
<evidence type="ECO:0000313" key="6">
    <source>
        <dbReference type="Proteomes" id="UP000317722"/>
    </source>
</evidence>
<keyword evidence="3 5" id="KW-0808">Transferase</keyword>
<dbReference type="Gene3D" id="3.40.50.2000">
    <property type="entry name" value="Glycogen Phosphorylase B"/>
    <property type="match status" value="2"/>
</dbReference>
<gene>
    <name evidence="5" type="ORF">EAH86_06660</name>
</gene>
<name>A0A502CZM2_9MICO</name>
<dbReference type="GO" id="GO:0016758">
    <property type="term" value="F:hexosyltransferase activity"/>
    <property type="evidence" value="ECO:0007669"/>
    <property type="project" value="TreeGrafter"/>
</dbReference>
<reference evidence="5 6" key="1">
    <citation type="journal article" date="2019" name="Environ. Microbiol.">
        <title>Species interactions and distinct microbial communities in high Arctic permafrost affected cryosols are associated with the CH4 and CO2 gas fluxes.</title>
        <authorList>
            <person name="Altshuler I."/>
            <person name="Hamel J."/>
            <person name="Turney S."/>
            <person name="Magnuson E."/>
            <person name="Levesque R."/>
            <person name="Greer C."/>
            <person name="Whyte L.G."/>
        </authorList>
    </citation>
    <scope>NUCLEOTIDE SEQUENCE [LARGE SCALE GENOMIC DNA]</scope>
    <source>
        <strain evidence="5 6">S9.3A</strain>
    </source>
</reference>
<sequence>MRIGIVCPYSFDVPGGVQFHVRDLAEHFLGQGHHASVLAPADEDTPLPSYVESVGRAVPVRYNGSVARLNFGPLTAARVGRWLEAGDFDVVHIHEPVTPSIALLALWSAEGPVVATFHTSNLRSRAMQAAYPLLRPSLEKINGRIAVSEDARRTVTTHLGGDAVVIPNGVNVSRFADAVPAEKWTGTESAPTIAFLGRIDEPRKGLPVLAAAMPAVLAKHPGARVLVAGPGDVEAARERLDPAVAAATEFLGMVSDEDKAVLLSSVDLYVAPHTGGESFGIVLVEAMSAGAPVVASNLPAFVRVLDGGQAGATFANEDGADLARQLLRLLADRGERERLGEAGHRRAWVFDWSVVAEDVMAVYDTVTHGSEDARSDPAADTRWTRLLRGRRGGDD</sequence>
<dbReference type="AlphaFoldDB" id="A0A502CZM2"/>